<gene>
    <name evidence="2" type="ORF">PV07_07328</name>
</gene>
<reference evidence="2 3" key="1">
    <citation type="submission" date="2015-01" db="EMBL/GenBank/DDBJ databases">
        <title>The Genome Sequence of Cladophialophora immunda CBS83496.</title>
        <authorList>
            <consortium name="The Broad Institute Genomics Platform"/>
            <person name="Cuomo C."/>
            <person name="de Hoog S."/>
            <person name="Gorbushina A."/>
            <person name="Stielow B."/>
            <person name="Teixiera M."/>
            <person name="Abouelleil A."/>
            <person name="Chapman S.B."/>
            <person name="Priest M."/>
            <person name="Young S.K."/>
            <person name="Wortman J."/>
            <person name="Nusbaum C."/>
            <person name="Birren B."/>
        </authorList>
    </citation>
    <scope>NUCLEOTIDE SEQUENCE [LARGE SCALE GENOMIC DNA]</scope>
    <source>
        <strain evidence="2 3">CBS 83496</strain>
    </source>
</reference>
<name>A0A0D1ZI14_9EURO</name>
<dbReference type="AlphaFoldDB" id="A0A0D1ZI14"/>
<keyword evidence="3" id="KW-1185">Reference proteome</keyword>
<feature type="region of interest" description="Disordered" evidence="1">
    <location>
        <begin position="49"/>
        <end position="82"/>
    </location>
</feature>
<dbReference type="PANTHER" id="PTHR37540:SF5">
    <property type="entry name" value="TRANSCRIPTION FACTOR DOMAIN-CONTAINING PROTEIN"/>
    <property type="match status" value="1"/>
</dbReference>
<feature type="region of interest" description="Disordered" evidence="1">
    <location>
        <begin position="506"/>
        <end position="533"/>
    </location>
</feature>
<dbReference type="VEuPathDB" id="FungiDB:PV07_07328"/>
<sequence length="562" mass="63201">MPAARHKVANAFTFLNYDNPDHSASHRRLVKSHISSKYRAAIRQQAQPRYALPHQAKNGEEQDSQPNSRRKRTQTSLESDASPICRWSRAPSPLEVSFSGTRADPFRSLPGQETPCVTQALDYYTQAISPLMQPLFLTVKMANPLMVWMYPLILSHESAYHCAVALSQAYLEKSRAPTGKASAEVTFHRRKAVSVLCDQLADLRGPPDDGVLMTVLALACLDVLYREDRIANRKGLALIVALKGGLDNLGLRGLVKAFLVQFDYFWMLETGARTIFPFTKRKNRRTYPHPPFKEDLLSMLATLPQGFAAIARQGSFGLDTIRILSRVSTFLQSKIAKLPRPMEEDPVSDGQDYPDLFEVCACLQSSACTEHSLEKNLILAVIMFGFDMHNPNGSISRVAAYRGSRQELTRSLPFTQAEGPEERACLVWIMMIVIRSWGLELPLADQAIPLGRSFFEQFPEARSWDAVESTMRYFFWYEPLEEGLRSSWQQALDKYQRESIRTSVRPVIDSTGASANKKPYPVNSPHRGGNDGHLQEVSEEDAVVTLPPMLTLDTYLTEVQSL</sequence>
<dbReference type="HOGENOM" id="CLU_472533_0_0_1"/>
<evidence type="ECO:0008006" key="4">
    <source>
        <dbReference type="Google" id="ProtNLM"/>
    </source>
</evidence>
<dbReference type="Proteomes" id="UP000054466">
    <property type="component" value="Unassembled WGS sequence"/>
</dbReference>
<organism evidence="2 3">
    <name type="scientific">Cladophialophora immunda</name>
    <dbReference type="NCBI Taxonomy" id="569365"/>
    <lineage>
        <taxon>Eukaryota</taxon>
        <taxon>Fungi</taxon>
        <taxon>Dikarya</taxon>
        <taxon>Ascomycota</taxon>
        <taxon>Pezizomycotina</taxon>
        <taxon>Eurotiomycetes</taxon>
        <taxon>Chaetothyriomycetidae</taxon>
        <taxon>Chaetothyriales</taxon>
        <taxon>Herpotrichiellaceae</taxon>
        <taxon>Cladophialophora</taxon>
    </lineage>
</organism>
<dbReference type="PANTHER" id="PTHR37540">
    <property type="entry name" value="TRANSCRIPTION FACTOR (ACR-2), PUTATIVE-RELATED-RELATED"/>
    <property type="match status" value="1"/>
</dbReference>
<dbReference type="GeneID" id="27346522"/>
<dbReference type="InterPro" id="IPR021858">
    <property type="entry name" value="Fun_TF"/>
</dbReference>
<dbReference type="OrthoDB" id="4159781at2759"/>
<evidence type="ECO:0000256" key="1">
    <source>
        <dbReference type="SAM" id="MobiDB-lite"/>
    </source>
</evidence>
<protein>
    <recommendedName>
        <fullName evidence="4">Transcription factor domain-containing protein</fullName>
    </recommendedName>
</protein>
<dbReference type="EMBL" id="KN847043">
    <property type="protein sequence ID" value="KIW27601.1"/>
    <property type="molecule type" value="Genomic_DNA"/>
</dbReference>
<dbReference type="RefSeq" id="XP_016247817.1">
    <property type="nucleotide sequence ID" value="XM_016394398.1"/>
</dbReference>
<evidence type="ECO:0000313" key="3">
    <source>
        <dbReference type="Proteomes" id="UP000054466"/>
    </source>
</evidence>
<evidence type="ECO:0000313" key="2">
    <source>
        <dbReference type="EMBL" id="KIW27601.1"/>
    </source>
</evidence>
<dbReference type="Pfam" id="PF11951">
    <property type="entry name" value="Fungal_trans_2"/>
    <property type="match status" value="1"/>
</dbReference>
<accession>A0A0D1ZI14</accession>
<proteinExistence type="predicted"/>